<reference evidence="1 2" key="2">
    <citation type="submission" date="2021-10" db="EMBL/GenBank/DDBJ databases">
        <authorList>
            <person name="Piombo E."/>
        </authorList>
    </citation>
    <scope>NUCLEOTIDE SEQUENCE [LARGE SCALE GENOMIC DNA]</scope>
</reference>
<protein>
    <submittedName>
        <fullName evidence="1">Uncharacterized protein</fullName>
    </submittedName>
</protein>
<evidence type="ECO:0000313" key="1">
    <source>
        <dbReference type="EMBL" id="CAG9983733.1"/>
    </source>
</evidence>
<reference evidence="2" key="1">
    <citation type="submission" date="2019-06" db="EMBL/GenBank/DDBJ databases">
        <authorList>
            <person name="Broberg M."/>
        </authorList>
    </citation>
    <scope>NUCLEOTIDE SEQUENCE [LARGE SCALE GENOMIC DNA]</scope>
</reference>
<evidence type="ECO:0000313" key="2">
    <source>
        <dbReference type="Proteomes" id="UP000754883"/>
    </source>
</evidence>
<gene>
    <name evidence="1" type="ORF">CBYS24578_00015393</name>
</gene>
<accession>A0A9N9UC27</accession>
<name>A0A9N9UC27_9HYPO</name>
<dbReference type="Proteomes" id="UP000754883">
    <property type="component" value="Unassembled WGS sequence"/>
</dbReference>
<dbReference type="AlphaFoldDB" id="A0A9N9UC27"/>
<organism evidence="1 2">
    <name type="scientific">Clonostachys byssicola</name>
    <dbReference type="NCBI Taxonomy" id="160290"/>
    <lineage>
        <taxon>Eukaryota</taxon>
        <taxon>Fungi</taxon>
        <taxon>Dikarya</taxon>
        <taxon>Ascomycota</taxon>
        <taxon>Pezizomycotina</taxon>
        <taxon>Sordariomycetes</taxon>
        <taxon>Hypocreomycetidae</taxon>
        <taxon>Hypocreales</taxon>
        <taxon>Bionectriaceae</taxon>
        <taxon>Clonostachys</taxon>
    </lineage>
</organism>
<proteinExistence type="predicted"/>
<keyword evidence="2" id="KW-1185">Reference proteome</keyword>
<sequence>MQCVLALSKIKAKAKPAPMKSSVAPVTVFHDSLARTGQSLRRPTQAGSSAKLPETLCASEVRPLINNQVTRFTGVDNQRLMRPLVSITTAWTCLAGFRTGKTMQINPPQAEEHEQAPACHQHPTMVPFGEREQDPELTMLLWKWRREGWTVGQNLLTCHPIRGVNHPSRAPDENDGVDQWWSEAYSVPRPSIREQLRIWPWRAQGLM</sequence>
<dbReference type="EMBL" id="CABFNO020001372">
    <property type="protein sequence ID" value="CAG9983733.1"/>
    <property type="molecule type" value="Genomic_DNA"/>
</dbReference>
<comment type="caution">
    <text evidence="1">The sequence shown here is derived from an EMBL/GenBank/DDBJ whole genome shotgun (WGS) entry which is preliminary data.</text>
</comment>